<dbReference type="Proteomes" id="UP000093366">
    <property type="component" value="Unassembled WGS sequence"/>
</dbReference>
<dbReference type="PANTHER" id="PTHR16146">
    <property type="entry name" value="INTELECTIN"/>
    <property type="match status" value="1"/>
</dbReference>
<dbReference type="Pfam" id="PF00147">
    <property type="entry name" value="Fibrinogen_C"/>
    <property type="match status" value="1"/>
</dbReference>
<evidence type="ECO:0000256" key="4">
    <source>
        <dbReference type="ARBA" id="ARBA00023157"/>
    </source>
</evidence>
<dbReference type="AlphaFoldDB" id="A0A1C0TPP0"/>
<dbReference type="RefSeq" id="WP_065791057.1">
    <property type="nucleotide sequence ID" value="NZ_MAUJ01000004.1"/>
</dbReference>
<keyword evidence="2" id="KW-0430">Lectin</keyword>
<comment type="caution">
    <text evidence="7">The sequence shown here is derived from an EMBL/GenBank/DDBJ whole genome shotgun (WGS) entry which is preliminary data.</text>
</comment>
<protein>
    <recommendedName>
        <fullName evidence="6">Fibrinogen C-terminal domain-containing protein</fullName>
    </recommendedName>
</protein>
<accession>A0A1C0TPP0</accession>
<feature type="signal peptide" evidence="5">
    <location>
        <begin position="1"/>
        <end position="18"/>
    </location>
</feature>
<dbReference type="EMBL" id="MAUJ01000004">
    <property type="protein sequence ID" value="OCQ20876.1"/>
    <property type="molecule type" value="Genomic_DNA"/>
</dbReference>
<dbReference type="SMART" id="SM00186">
    <property type="entry name" value="FBG"/>
    <property type="match status" value="1"/>
</dbReference>
<keyword evidence="4" id="KW-1015">Disulfide bond</keyword>
<feature type="chain" id="PRO_5008646168" description="Fibrinogen C-terminal domain-containing protein" evidence="5">
    <location>
        <begin position="19"/>
        <end position="347"/>
    </location>
</feature>
<dbReference type="SUPFAM" id="SSF56496">
    <property type="entry name" value="Fibrinogen C-terminal domain-like"/>
    <property type="match status" value="1"/>
</dbReference>
<evidence type="ECO:0000256" key="1">
    <source>
        <dbReference type="ARBA" id="ARBA00022723"/>
    </source>
</evidence>
<evidence type="ECO:0000256" key="3">
    <source>
        <dbReference type="ARBA" id="ARBA00022837"/>
    </source>
</evidence>
<dbReference type="PANTHER" id="PTHR16146:SF46">
    <property type="entry name" value="INTELECTIN-1A-RELATED"/>
    <property type="match status" value="1"/>
</dbReference>
<name>A0A1C0TPP0_9GAMM</name>
<reference evidence="8" key="1">
    <citation type="submission" date="2016-07" db="EMBL/GenBank/DDBJ databases">
        <authorList>
            <person name="Florea S."/>
            <person name="Webb J.S."/>
            <person name="Jaromczyk J."/>
            <person name="Schardl C.L."/>
        </authorList>
    </citation>
    <scope>NUCLEOTIDE SEQUENCE [LARGE SCALE GENOMIC DNA]</scope>
    <source>
        <strain evidence="8">IPB1</strain>
    </source>
</reference>
<evidence type="ECO:0000256" key="5">
    <source>
        <dbReference type="SAM" id="SignalP"/>
    </source>
</evidence>
<evidence type="ECO:0000259" key="6">
    <source>
        <dbReference type="PROSITE" id="PS51406"/>
    </source>
</evidence>
<evidence type="ECO:0000313" key="8">
    <source>
        <dbReference type="Proteomes" id="UP000093366"/>
    </source>
</evidence>
<dbReference type="PROSITE" id="PS51406">
    <property type="entry name" value="FIBRINOGEN_C_2"/>
    <property type="match status" value="1"/>
</dbReference>
<dbReference type="GO" id="GO:0046872">
    <property type="term" value="F:metal ion binding"/>
    <property type="evidence" value="ECO:0007669"/>
    <property type="project" value="UniProtKB-KW"/>
</dbReference>
<proteinExistence type="predicted"/>
<dbReference type="InterPro" id="IPR036056">
    <property type="entry name" value="Fibrinogen-like_C"/>
</dbReference>
<dbReference type="GO" id="GO:0005615">
    <property type="term" value="C:extracellular space"/>
    <property type="evidence" value="ECO:0007669"/>
    <property type="project" value="TreeGrafter"/>
</dbReference>
<dbReference type="GO" id="GO:0070492">
    <property type="term" value="F:oligosaccharide binding"/>
    <property type="evidence" value="ECO:0007669"/>
    <property type="project" value="TreeGrafter"/>
</dbReference>
<gene>
    <name evidence="7" type="ORF">A7985_13865</name>
</gene>
<evidence type="ECO:0000256" key="2">
    <source>
        <dbReference type="ARBA" id="ARBA00022734"/>
    </source>
</evidence>
<sequence>MTQLTALILATLSTSTLASNTQWELHTDTQLNGVLEPSAAQVQKLTITRHANQFNAVDSASPDTAVIQGELEHPNTFELGSGVVQRIQFSIAKAGSRIYFLGHGSEQQGYQGTWYGPNNDAGDFRLDTKSADVSVPINCAQILSENPEALSGIYTIDPDGAGAHEQFEAYCDMETDEGGWTLIGTYSKSEPGGKQYISEYAPQPDTTPTNPATGLYQGSMGSFRDIKEQVACDFASCRNAYQTAMSEAELEMVRYTWGYLDQQEKQKNTPLPDCRATYQATGTTFTHCLINIDRNNTNVVGWQRDIHAGNHSCWLAHGVYRPTSLGSSRCSYLAQANGTRWGLLWAR</sequence>
<keyword evidence="1" id="KW-0479">Metal-binding</keyword>
<evidence type="ECO:0000313" key="7">
    <source>
        <dbReference type="EMBL" id="OCQ20876.1"/>
    </source>
</evidence>
<feature type="domain" description="Fibrinogen C-terminal" evidence="6">
    <location>
        <begin position="130"/>
        <end position="183"/>
    </location>
</feature>
<dbReference type="InterPro" id="IPR002181">
    <property type="entry name" value="Fibrinogen_a/b/g_C_dom"/>
</dbReference>
<keyword evidence="3" id="KW-0106">Calcium</keyword>
<dbReference type="InterPro" id="IPR014716">
    <property type="entry name" value="Fibrinogen_a/b/g_C_1"/>
</dbReference>
<dbReference type="NCBIfam" id="NF040941">
    <property type="entry name" value="GGGWT_bact"/>
    <property type="match status" value="1"/>
</dbReference>
<dbReference type="Gene3D" id="3.90.215.10">
    <property type="entry name" value="Gamma Fibrinogen, chain A, domain 1"/>
    <property type="match status" value="1"/>
</dbReference>
<keyword evidence="5" id="KW-0732">Signal</keyword>
<organism evidence="7 8">
    <name type="scientific">Pseudoalteromonas luteoviolacea</name>
    <dbReference type="NCBI Taxonomy" id="43657"/>
    <lineage>
        <taxon>Bacteria</taxon>
        <taxon>Pseudomonadati</taxon>
        <taxon>Pseudomonadota</taxon>
        <taxon>Gammaproteobacteria</taxon>
        <taxon>Alteromonadales</taxon>
        <taxon>Pseudoalteromonadaceae</taxon>
        <taxon>Pseudoalteromonas</taxon>
    </lineage>
</organism>